<dbReference type="Gene3D" id="3.90.550.10">
    <property type="entry name" value="Spore Coat Polysaccharide Biosynthesis Protein SpsA, Chain A"/>
    <property type="match status" value="1"/>
</dbReference>
<feature type="domain" description="Glycosyltransferase 2-like" evidence="1">
    <location>
        <begin position="14"/>
        <end position="176"/>
    </location>
</feature>
<dbReference type="InterPro" id="IPR029044">
    <property type="entry name" value="Nucleotide-diphossugar_trans"/>
</dbReference>
<name>A0A5K7ZEP3_9BACT</name>
<dbReference type="RefSeq" id="WP_155307842.1">
    <property type="nucleotide sequence ID" value="NZ_AP021875.1"/>
</dbReference>
<evidence type="ECO:0000313" key="2">
    <source>
        <dbReference type="EMBL" id="BBO79300.1"/>
    </source>
</evidence>
<dbReference type="PANTHER" id="PTHR43179">
    <property type="entry name" value="RHAMNOSYLTRANSFERASE WBBL"/>
    <property type="match status" value="1"/>
</dbReference>
<organism evidence="2 3">
    <name type="scientific">Desulfosarcina widdelii</name>
    <dbReference type="NCBI Taxonomy" id="947919"/>
    <lineage>
        <taxon>Bacteria</taxon>
        <taxon>Pseudomonadati</taxon>
        <taxon>Thermodesulfobacteriota</taxon>
        <taxon>Desulfobacteria</taxon>
        <taxon>Desulfobacterales</taxon>
        <taxon>Desulfosarcinaceae</taxon>
        <taxon>Desulfosarcina</taxon>
    </lineage>
</organism>
<dbReference type="KEGG" id="dwd:DSCW_67170"/>
<sequence length="296" mass="33076">MSQTPKQPQRPRLSIIIVSYNTLDLLRDCILSILPQLGPHDEVIVVDNASSDGSADMVANHFQNTTLIASNKNLGFGKANNKGISLAKGELIWLLNPDTRLMPAALDKAVGFMSSNSSIGMAGTALIYPDGSPQSSVERRYPGHRYGRPELGQLPGEIAWVMGASIVARRDVLETVGGFDEQFFLYGEEIDLCLMVRKMGWPIGFIEDAVVVHFGGGSERKNPPTAVMEKKFKAEMLFYRKHYSGAIIRKIQRKNRIQAGWRLMTLIPLRLLKPGDATIAAKHDFYRLSWRFFRNK</sequence>
<dbReference type="SUPFAM" id="SSF53448">
    <property type="entry name" value="Nucleotide-diphospho-sugar transferases"/>
    <property type="match status" value="1"/>
</dbReference>
<dbReference type="AlphaFoldDB" id="A0A5K7ZEP3"/>
<protein>
    <submittedName>
        <fullName evidence="2">Glycosyl transferase</fullName>
    </submittedName>
</protein>
<dbReference type="Proteomes" id="UP000427769">
    <property type="component" value="Chromosome"/>
</dbReference>
<keyword evidence="2" id="KW-0808">Transferase</keyword>
<evidence type="ECO:0000313" key="3">
    <source>
        <dbReference type="Proteomes" id="UP000427769"/>
    </source>
</evidence>
<gene>
    <name evidence="2" type="ORF">DSCW_67170</name>
</gene>
<dbReference type="OrthoDB" id="9771846at2"/>
<dbReference type="PANTHER" id="PTHR43179:SF7">
    <property type="entry name" value="RHAMNOSYLTRANSFERASE WBBL"/>
    <property type="match status" value="1"/>
</dbReference>
<reference evidence="2 3" key="1">
    <citation type="submission" date="2019-11" db="EMBL/GenBank/DDBJ databases">
        <title>Comparative genomics of hydrocarbon-degrading Desulfosarcina strains.</title>
        <authorList>
            <person name="Watanabe M."/>
            <person name="Kojima H."/>
            <person name="Fukui M."/>
        </authorList>
    </citation>
    <scope>NUCLEOTIDE SEQUENCE [LARGE SCALE GENOMIC DNA]</scope>
    <source>
        <strain evidence="2 3">PP31</strain>
    </source>
</reference>
<accession>A0A5K7ZEP3</accession>
<proteinExistence type="predicted"/>
<dbReference type="InterPro" id="IPR001173">
    <property type="entry name" value="Glyco_trans_2-like"/>
</dbReference>
<dbReference type="EMBL" id="AP021875">
    <property type="protein sequence ID" value="BBO79300.1"/>
    <property type="molecule type" value="Genomic_DNA"/>
</dbReference>
<evidence type="ECO:0000259" key="1">
    <source>
        <dbReference type="Pfam" id="PF00535"/>
    </source>
</evidence>
<dbReference type="CDD" id="cd04186">
    <property type="entry name" value="GT_2_like_c"/>
    <property type="match status" value="1"/>
</dbReference>
<dbReference type="Pfam" id="PF00535">
    <property type="entry name" value="Glycos_transf_2"/>
    <property type="match status" value="1"/>
</dbReference>
<dbReference type="GO" id="GO:0016740">
    <property type="term" value="F:transferase activity"/>
    <property type="evidence" value="ECO:0007669"/>
    <property type="project" value="UniProtKB-KW"/>
</dbReference>
<keyword evidence="3" id="KW-1185">Reference proteome</keyword>